<dbReference type="SUPFAM" id="SSF75420">
    <property type="entry name" value="YhbC-like, N-terminal domain"/>
    <property type="match status" value="1"/>
</dbReference>
<dbReference type="Pfam" id="PF02576">
    <property type="entry name" value="RimP_N"/>
    <property type="match status" value="1"/>
</dbReference>
<protein>
    <recommendedName>
        <fullName evidence="3">Ribosome maturation factor RimP</fullName>
    </recommendedName>
</protein>
<dbReference type="InterPro" id="IPR035956">
    <property type="entry name" value="RimP_N_sf"/>
</dbReference>
<evidence type="ECO:0000256" key="2">
    <source>
        <dbReference type="ARBA" id="ARBA00022517"/>
    </source>
</evidence>
<comment type="subcellular location">
    <subcellularLocation>
        <location evidence="3">Cytoplasm</location>
    </subcellularLocation>
</comment>
<dbReference type="PANTHER" id="PTHR33867:SF1">
    <property type="entry name" value="RIBOSOME MATURATION FACTOR RIMP"/>
    <property type="match status" value="1"/>
</dbReference>
<keyword evidence="1 3" id="KW-0963">Cytoplasm</keyword>
<dbReference type="GO" id="GO:0000028">
    <property type="term" value="P:ribosomal small subunit assembly"/>
    <property type="evidence" value="ECO:0007669"/>
    <property type="project" value="TreeGrafter"/>
</dbReference>
<dbReference type="Proteomes" id="UP000009284">
    <property type="component" value="Chromosome"/>
</dbReference>
<evidence type="ECO:0000256" key="1">
    <source>
        <dbReference type="ARBA" id="ARBA00022490"/>
    </source>
</evidence>
<dbReference type="InterPro" id="IPR028989">
    <property type="entry name" value="RimP_N"/>
</dbReference>
<evidence type="ECO:0000256" key="4">
    <source>
        <dbReference type="SAM" id="MobiDB-lite"/>
    </source>
</evidence>
<keyword evidence="7" id="KW-1185">Reference proteome</keyword>
<dbReference type="AlphaFoldDB" id="G4QC17"/>
<dbReference type="OrthoDB" id="9805006at2"/>
<dbReference type="HAMAP" id="MF_01077">
    <property type="entry name" value="RimP"/>
    <property type="match status" value="1"/>
</dbReference>
<organism evidence="6 7">
    <name type="scientific">Taylorella asinigenitalis (strain MCE3)</name>
    <dbReference type="NCBI Taxonomy" id="1008459"/>
    <lineage>
        <taxon>Bacteria</taxon>
        <taxon>Pseudomonadati</taxon>
        <taxon>Pseudomonadota</taxon>
        <taxon>Betaproteobacteria</taxon>
        <taxon>Burkholderiales</taxon>
        <taxon>Alcaligenaceae</taxon>
        <taxon>Taylorella</taxon>
    </lineage>
</organism>
<dbReference type="CDD" id="cd01734">
    <property type="entry name" value="YlxS_C"/>
    <property type="match status" value="1"/>
</dbReference>
<accession>G4QC17</accession>
<comment type="function">
    <text evidence="3">Required for maturation of 30S ribosomal subunits.</text>
</comment>
<comment type="similarity">
    <text evidence="3">Belongs to the RimP family.</text>
</comment>
<name>G4QC17_TAYAM</name>
<dbReference type="RefSeq" id="WP_014111728.1">
    <property type="nucleotide sequence ID" value="NC_016043.1"/>
</dbReference>
<evidence type="ECO:0000313" key="6">
    <source>
        <dbReference type="EMBL" id="AEP36833.1"/>
    </source>
</evidence>
<dbReference type="InterPro" id="IPR003728">
    <property type="entry name" value="Ribosome_maturation_RimP"/>
</dbReference>
<evidence type="ECO:0000313" key="7">
    <source>
        <dbReference type="Proteomes" id="UP000009284"/>
    </source>
</evidence>
<dbReference type="eggNOG" id="COG0779">
    <property type="taxonomic scope" value="Bacteria"/>
</dbReference>
<reference key="1">
    <citation type="submission" date="2011-09" db="EMBL/GenBank/DDBJ databases">
        <title>Genomic characterization of the Taylorella genus.</title>
        <authorList>
            <person name="Hebert L."/>
            <person name="Moumen B."/>
            <person name="Pons N."/>
            <person name="Duquesne F."/>
            <person name="Breuil M.-F."/>
            <person name="Goux D."/>
            <person name="Batto J.-M."/>
            <person name="Renault P."/>
            <person name="Laugier C."/>
            <person name="Petry S."/>
        </authorList>
    </citation>
    <scope>NUCLEOTIDE SEQUENCE</scope>
    <source>
        <strain>MCE3</strain>
    </source>
</reference>
<reference evidence="6 7" key="2">
    <citation type="journal article" date="2012" name="PLoS ONE">
        <title>Genomic characterization of the taylorella genus.</title>
        <authorList>
            <person name="Hebert L."/>
            <person name="Moumen B."/>
            <person name="Pons N."/>
            <person name="Duquesne F."/>
            <person name="Breuil M.F."/>
            <person name="Goux D."/>
            <person name="Batto J.M."/>
            <person name="Laugier C."/>
            <person name="Renault P."/>
            <person name="Petry S."/>
        </authorList>
    </citation>
    <scope>NUCLEOTIDE SEQUENCE [LARGE SCALE GENOMIC DNA]</scope>
    <source>
        <strain evidence="6 7">MCE3</strain>
    </source>
</reference>
<dbReference type="Gene3D" id="2.30.30.180">
    <property type="entry name" value="Ribosome maturation factor RimP, C-terminal domain"/>
    <property type="match status" value="1"/>
</dbReference>
<dbReference type="STRING" id="1008459.TASI_1078"/>
<keyword evidence="2 3" id="KW-0690">Ribosome biogenesis</keyword>
<proteinExistence type="inferred from homology"/>
<dbReference type="HOGENOM" id="CLU_070525_1_0_4"/>
<dbReference type="EMBL" id="CP003059">
    <property type="protein sequence ID" value="AEP36833.1"/>
    <property type="molecule type" value="Genomic_DNA"/>
</dbReference>
<gene>
    <name evidence="3" type="primary">rimP</name>
    <name evidence="6" type="ordered locus">TASI_1078</name>
</gene>
<dbReference type="SUPFAM" id="SSF74942">
    <property type="entry name" value="YhbC-like, C-terminal domain"/>
    <property type="match status" value="1"/>
</dbReference>
<sequence length="171" mass="19667">MKDLFEISLGPIEGLGYELVDIERAAHNLLRVTIDIDRGITIDDCEEVSRLLSRLYEVEDIDYARLEVGSPGTDRPLKKEDDFYRFSGQRVEVKFHDAIANKKIFKGMLELTEDSKNPFRLVLDQEKKTSKSKKNKNTEPAQEGAEKVIEFNYSDIDRAKLDPILNFKGKK</sequence>
<evidence type="ECO:0000259" key="5">
    <source>
        <dbReference type="Pfam" id="PF02576"/>
    </source>
</evidence>
<dbReference type="GO" id="GO:0005829">
    <property type="term" value="C:cytosol"/>
    <property type="evidence" value="ECO:0007669"/>
    <property type="project" value="TreeGrafter"/>
</dbReference>
<feature type="domain" description="Ribosome maturation factor RimP N-terminal" evidence="5">
    <location>
        <begin position="12"/>
        <end position="74"/>
    </location>
</feature>
<feature type="region of interest" description="Disordered" evidence="4">
    <location>
        <begin position="125"/>
        <end position="144"/>
    </location>
</feature>
<dbReference type="GO" id="GO:0006412">
    <property type="term" value="P:translation"/>
    <property type="evidence" value="ECO:0007669"/>
    <property type="project" value="TreeGrafter"/>
</dbReference>
<dbReference type="NCBIfam" id="NF000929">
    <property type="entry name" value="PRK00092.2-1"/>
    <property type="match status" value="1"/>
</dbReference>
<evidence type="ECO:0000256" key="3">
    <source>
        <dbReference type="HAMAP-Rule" id="MF_01077"/>
    </source>
</evidence>
<dbReference type="PANTHER" id="PTHR33867">
    <property type="entry name" value="RIBOSOME MATURATION FACTOR RIMP"/>
    <property type="match status" value="1"/>
</dbReference>
<dbReference type="InterPro" id="IPR036847">
    <property type="entry name" value="RimP_C_sf"/>
</dbReference>
<dbReference type="Gene3D" id="3.30.300.70">
    <property type="entry name" value="RimP-like superfamily, N-terminal"/>
    <property type="match status" value="1"/>
</dbReference>
<dbReference type="KEGG" id="tas:TASI_1078"/>
<dbReference type="InterPro" id="IPR028998">
    <property type="entry name" value="RimP_C"/>
</dbReference>